<comment type="caution">
    <text evidence="15">The sequence shown here is derived from an EMBL/GenBank/DDBJ whole genome shotgun (WGS) entry which is preliminary data.</text>
</comment>
<evidence type="ECO:0000259" key="12">
    <source>
        <dbReference type="PROSITE" id="PS51192"/>
    </source>
</evidence>
<evidence type="ECO:0000256" key="4">
    <source>
        <dbReference type="ARBA" id="ARBA00022741"/>
    </source>
</evidence>
<evidence type="ECO:0000256" key="8">
    <source>
        <dbReference type="ARBA" id="ARBA00022884"/>
    </source>
</evidence>
<feature type="compositionally biased region" description="Basic residues" evidence="11">
    <location>
        <begin position="730"/>
        <end position="739"/>
    </location>
</feature>
<evidence type="ECO:0000256" key="5">
    <source>
        <dbReference type="ARBA" id="ARBA00022801"/>
    </source>
</evidence>
<gene>
    <name evidence="15" type="ORF">CVT26_006666</name>
</gene>
<dbReference type="PROSITE" id="PS51195">
    <property type="entry name" value="Q_MOTIF"/>
    <property type="match status" value="1"/>
</dbReference>
<dbReference type="InterPro" id="IPR014014">
    <property type="entry name" value="RNA_helicase_DEAD_Q_motif"/>
</dbReference>
<dbReference type="GO" id="GO:0003723">
    <property type="term" value="F:RNA binding"/>
    <property type="evidence" value="ECO:0007669"/>
    <property type="project" value="UniProtKB-UniRule"/>
</dbReference>
<evidence type="ECO:0000256" key="11">
    <source>
        <dbReference type="SAM" id="MobiDB-lite"/>
    </source>
</evidence>
<dbReference type="GO" id="GO:0016887">
    <property type="term" value="F:ATP hydrolysis activity"/>
    <property type="evidence" value="ECO:0007669"/>
    <property type="project" value="RHEA"/>
</dbReference>
<dbReference type="InterPro" id="IPR025313">
    <property type="entry name" value="SPB4-like_CTE"/>
</dbReference>
<dbReference type="CDD" id="cd18787">
    <property type="entry name" value="SF2_C_DEAD"/>
    <property type="match status" value="1"/>
</dbReference>
<dbReference type="InterPro" id="IPR000629">
    <property type="entry name" value="RNA-helicase_DEAD-box_CS"/>
</dbReference>
<dbReference type="CDD" id="cd17941">
    <property type="entry name" value="DEADc_DDX10"/>
    <property type="match status" value="1"/>
</dbReference>
<accession>A0A409Y2S0</accession>
<dbReference type="OrthoDB" id="10259640at2759"/>
<dbReference type="EC" id="3.6.4.13" evidence="10"/>
<keyword evidence="4 10" id="KW-0547">Nucleotide-binding</keyword>
<keyword evidence="3" id="KW-0698">rRNA processing</keyword>
<feature type="region of interest" description="Disordered" evidence="11">
    <location>
        <begin position="702"/>
        <end position="817"/>
    </location>
</feature>
<dbReference type="PROSITE" id="PS00039">
    <property type="entry name" value="DEAD_ATP_HELICASE"/>
    <property type="match status" value="1"/>
</dbReference>
<evidence type="ECO:0000313" key="15">
    <source>
        <dbReference type="EMBL" id="PPQ97273.1"/>
    </source>
</evidence>
<dbReference type="AlphaFoldDB" id="A0A409Y2S0"/>
<dbReference type="SMART" id="SM00490">
    <property type="entry name" value="HELICc"/>
    <property type="match status" value="1"/>
</dbReference>
<evidence type="ECO:0000256" key="1">
    <source>
        <dbReference type="ARBA" id="ARBA00004604"/>
    </source>
</evidence>
<comment type="similarity">
    <text evidence="10">Belongs to the DEAD box helicase family.</text>
</comment>
<dbReference type="FunCoup" id="A0A409Y2S0">
    <property type="interactions" value="763"/>
</dbReference>
<evidence type="ECO:0000256" key="3">
    <source>
        <dbReference type="ARBA" id="ARBA00022552"/>
    </source>
</evidence>
<dbReference type="SMART" id="SM01178">
    <property type="entry name" value="DUF4217"/>
    <property type="match status" value="1"/>
</dbReference>
<dbReference type="Pfam" id="PF13959">
    <property type="entry name" value="CTE_SPB4"/>
    <property type="match status" value="1"/>
</dbReference>
<feature type="compositionally biased region" description="Acidic residues" evidence="11">
    <location>
        <begin position="542"/>
        <end position="560"/>
    </location>
</feature>
<sequence length="828" mass="91948">MAVAELAPVAGPSKPHNAVKKPKKDQKPKLRTSKLKKLTEKQKIDQLEKEALNYVPPGDLRTFADLPLSEPTKRGLKKAFFVNMTDIQRDSIPHSLKGKDVLGAARTGSGKTLAFLVPVLEILYRQKWGQQDGLGALIVSPTRELAVQIFEVLRSIGGYHTFSAGLVIGGKNLKDESERLSKMNILVATPGRLLQHMDQTVGFDAGNLQMLVLDEADRILDMGFKRTLTALLEHLPKSRQTLLFSATQTDSVSDLARLSLKDPVKIGVVAVDSTSAATTTMPQNLEQHYLVVDLDRKLDVLWSFIKTHLQTKVIVFLSSCKQVRFVFETFCKMHPGIPLLHLHGKQKQSARLTMYQRFISMKHAVLFATDIAARGLDFPSIDWVVQLDAPEDAETYIHRVGRTARYESKGKALLFLTPSEEEGMKAALAKKGIKVSKIKNKASKTQNIQNQLQKLAFQDPEIKYLGQRAFVSYLRSIYLHKDKSIFKLEGLPVDRFAESLGLPGTPKIKFLSKAAVKQKKNASRAVEDAQADVLKEAQDDQSGPEDEQDFDTSSDEDEGGDGEKSAAADATSRQNGAVRTKYDRMFERKNQNVLSAHYSKLIEHDPTTVGNDEDDDFIVLKRADHDLDDPSDPAAIAAAAAVDAANLSKRKQRLGKAKKAIITGGLPTKLIFDDEGNPHQIYEMADPDAWYRDKGGLEGAKEEGKLFAQEEGQKLRQADVIDKAEAREKKREKKRKRKEREKAALTGDHAPAEVAFVEPPSEDDGYVSPEFDLSSEDEDDDVAPPSKRPKFITTSPGVTKPSKRPKNDWSTTGLEDEEEMALRLLGRA</sequence>
<dbReference type="STRING" id="231916.A0A409Y2S0"/>
<keyword evidence="2" id="KW-0690">Ribosome biogenesis</keyword>
<keyword evidence="5 10" id="KW-0378">Hydrolase</keyword>
<dbReference type="EMBL" id="NHYE01001269">
    <property type="protein sequence ID" value="PPQ97273.1"/>
    <property type="molecule type" value="Genomic_DNA"/>
</dbReference>
<dbReference type="InterPro" id="IPR014001">
    <property type="entry name" value="Helicase_ATP-bd"/>
</dbReference>
<evidence type="ECO:0000313" key="16">
    <source>
        <dbReference type="Proteomes" id="UP000284706"/>
    </source>
</evidence>
<dbReference type="Proteomes" id="UP000284706">
    <property type="component" value="Unassembled WGS sequence"/>
</dbReference>
<evidence type="ECO:0000256" key="9">
    <source>
        <dbReference type="PROSITE-ProRule" id="PRU00552"/>
    </source>
</evidence>
<feature type="region of interest" description="Disordered" evidence="11">
    <location>
        <begin position="527"/>
        <end position="583"/>
    </location>
</feature>
<keyword evidence="8 10" id="KW-0694">RNA-binding</keyword>
<feature type="compositionally biased region" description="Basic residues" evidence="11">
    <location>
        <begin position="17"/>
        <end position="36"/>
    </location>
</feature>
<dbReference type="GO" id="GO:0005524">
    <property type="term" value="F:ATP binding"/>
    <property type="evidence" value="ECO:0007669"/>
    <property type="project" value="UniProtKB-UniRule"/>
</dbReference>
<dbReference type="SMART" id="SM00487">
    <property type="entry name" value="DEXDc"/>
    <property type="match status" value="1"/>
</dbReference>
<name>A0A409Y2S0_9AGAR</name>
<feature type="domain" description="Helicase ATP-binding" evidence="12">
    <location>
        <begin position="92"/>
        <end position="266"/>
    </location>
</feature>
<evidence type="ECO:0000259" key="14">
    <source>
        <dbReference type="PROSITE" id="PS51195"/>
    </source>
</evidence>
<dbReference type="GO" id="GO:0005730">
    <property type="term" value="C:nucleolus"/>
    <property type="evidence" value="ECO:0007669"/>
    <property type="project" value="UniProtKB-SubCell"/>
</dbReference>
<keyword evidence="6 10" id="KW-0347">Helicase</keyword>
<dbReference type="InterPro" id="IPR011545">
    <property type="entry name" value="DEAD/DEAH_box_helicase_dom"/>
</dbReference>
<evidence type="ECO:0000259" key="13">
    <source>
        <dbReference type="PROSITE" id="PS51194"/>
    </source>
</evidence>
<feature type="region of interest" description="Disordered" evidence="11">
    <location>
        <begin position="1"/>
        <end position="37"/>
    </location>
</feature>
<evidence type="ECO:0000256" key="7">
    <source>
        <dbReference type="ARBA" id="ARBA00022840"/>
    </source>
</evidence>
<dbReference type="PANTHER" id="PTHR24031">
    <property type="entry name" value="RNA HELICASE"/>
    <property type="match status" value="1"/>
</dbReference>
<evidence type="ECO:0000256" key="10">
    <source>
        <dbReference type="RuleBase" id="RU365068"/>
    </source>
</evidence>
<dbReference type="InterPro" id="IPR027417">
    <property type="entry name" value="P-loop_NTPase"/>
</dbReference>
<comment type="subcellular location">
    <subcellularLocation>
        <location evidence="1">Nucleus</location>
        <location evidence="1">Nucleolus</location>
    </subcellularLocation>
</comment>
<dbReference type="InterPro" id="IPR001650">
    <property type="entry name" value="Helicase_C-like"/>
</dbReference>
<reference evidence="15 16" key="1">
    <citation type="journal article" date="2018" name="Evol. Lett.">
        <title>Horizontal gene cluster transfer increased hallucinogenic mushroom diversity.</title>
        <authorList>
            <person name="Reynolds H.T."/>
            <person name="Vijayakumar V."/>
            <person name="Gluck-Thaler E."/>
            <person name="Korotkin H.B."/>
            <person name="Matheny P.B."/>
            <person name="Slot J.C."/>
        </authorList>
    </citation>
    <scope>NUCLEOTIDE SEQUENCE [LARGE SCALE GENOMIC DNA]</scope>
    <source>
        <strain evidence="15 16">SRW20</strain>
    </source>
</reference>
<proteinExistence type="inferred from homology"/>
<keyword evidence="7 10" id="KW-0067">ATP-binding</keyword>
<dbReference type="Gene3D" id="3.40.50.300">
    <property type="entry name" value="P-loop containing nucleotide triphosphate hydrolases"/>
    <property type="match status" value="2"/>
</dbReference>
<dbReference type="PROSITE" id="PS51194">
    <property type="entry name" value="HELICASE_CTER"/>
    <property type="match status" value="1"/>
</dbReference>
<organism evidence="15 16">
    <name type="scientific">Gymnopilus dilepis</name>
    <dbReference type="NCBI Taxonomy" id="231916"/>
    <lineage>
        <taxon>Eukaryota</taxon>
        <taxon>Fungi</taxon>
        <taxon>Dikarya</taxon>
        <taxon>Basidiomycota</taxon>
        <taxon>Agaricomycotina</taxon>
        <taxon>Agaricomycetes</taxon>
        <taxon>Agaricomycetidae</taxon>
        <taxon>Agaricales</taxon>
        <taxon>Agaricineae</taxon>
        <taxon>Hymenogastraceae</taxon>
        <taxon>Gymnopilus</taxon>
    </lineage>
</organism>
<feature type="domain" description="Helicase C-terminal" evidence="13">
    <location>
        <begin position="284"/>
        <end position="456"/>
    </location>
</feature>
<dbReference type="GO" id="GO:0003724">
    <property type="term" value="F:RNA helicase activity"/>
    <property type="evidence" value="ECO:0007669"/>
    <property type="project" value="UniProtKB-EC"/>
</dbReference>
<dbReference type="InParanoid" id="A0A409Y2S0"/>
<feature type="compositionally biased region" description="Acidic residues" evidence="11">
    <location>
        <begin position="773"/>
        <end position="782"/>
    </location>
</feature>
<dbReference type="GO" id="GO:0006364">
    <property type="term" value="P:rRNA processing"/>
    <property type="evidence" value="ECO:0007669"/>
    <property type="project" value="UniProtKB-KW"/>
</dbReference>
<feature type="domain" description="DEAD-box RNA helicase Q" evidence="14">
    <location>
        <begin position="61"/>
        <end position="89"/>
    </location>
</feature>
<comment type="domain">
    <text evidence="10">The Q motif is unique to and characteristic of the DEAD box family of RNA helicases and controls ATP binding and hydrolysis.</text>
</comment>
<feature type="compositionally biased region" description="Basic and acidic residues" evidence="11">
    <location>
        <begin position="711"/>
        <end position="729"/>
    </location>
</feature>
<comment type="function">
    <text evidence="10">RNA helicase.</text>
</comment>
<feature type="short sequence motif" description="Q motif" evidence="9">
    <location>
        <begin position="61"/>
        <end position="89"/>
    </location>
</feature>
<protein>
    <recommendedName>
        <fullName evidence="10">ATP-dependent RNA helicase</fullName>
        <ecNumber evidence="10">3.6.4.13</ecNumber>
    </recommendedName>
</protein>
<evidence type="ECO:0000256" key="6">
    <source>
        <dbReference type="ARBA" id="ARBA00022806"/>
    </source>
</evidence>
<comment type="catalytic activity">
    <reaction evidence="10">
        <text>ATP + H2O = ADP + phosphate + H(+)</text>
        <dbReference type="Rhea" id="RHEA:13065"/>
        <dbReference type="ChEBI" id="CHEBI:15377"/>
        <dbReference type="ChEBI" id="CHEBI:15378"/>
        <dbReference type="ChEBI" id="CHEBI:30616"/>
        <dbReference type="ChEBI" id="CHEBI:43474"/>
        <dbReference type="ChEBI" id="CHEBI:456216"/>
        <dbReference type="EC" id="3.6.4.13"/>
    </reaction>
</comment>
<dbReference type="PROSITE" id="PS51192">
    <property type="entry name" value="HELICASE_ATP_BIND_1"/>
    <property type="match status" value="1"/>
</dbReference>
<keyword evidence="16" id="KW-1185">Reference proteome</keyword>
<evidence type="ECO:0000256" key="2">
    <source>
        <dbReference type="ARBA" id="ARBA00022517"/>
    </source>
</evidence>
<dbReference type="SUPFAM" id="SSF52540">
    <property type="entry name" value="P-loop containing nucleoside triphosphate hydrolases"/>
    <property type="match status" value="1"/>
</dbReference>
<dbReference type="Pfam" id="PF00270">
    <property type="entry name" value="DEAD"/>
    <property type="match status" value="1"/>
</dbReference>
<dbReference type="Pfam" id="PF00271">
    <property type="entry name" value="Helicase_C"/>
    <property type="match status" value="1"/>
</dbReference>